<evidence type="ECO:0000256" key="4">
    <source>
        <dbReference type="ARBA" id="ARBA00022679"/>
    </source>
</evidence>
<evidence type="ECO:0000256" key="3">
    <source>
        <dbReference type="ARBA" id="ARBA00014701"/>
    </source>
</evidence>
<sequence length="319" mass="34116">MYNIGIDLGGTNIAVAIVTETGEIVRKGSTPTLNDRKYDAIVKDMAGLCMKLMAEEGLKKEDIHSVGIGSPGTPDPVHGVIVYANNLHFDNAPIRQEFQKYLNVPVYVENDANVAALGEYESGAGKLYKDFVAITLGTGVGSGIIIDRKIISGSWYGGAEVGHMVIQYGGEPCTCGRKGCWEAYSSATGLIRDAKRAAKENPKSEMNTLLEGNLEKMNAKIPFDAAQKGDKVAQEVIDSYIGHLAVGLVNVINIFQPEIIVLGGGVSAQRDNLIVPLKKKIVDEIYGGEAAFKTKIEIAQLGNDAGIIGAAMLYKINEV</sequence>
<keyword evidence="7" id="KW-0067">ATP-binding</keyword>
<evidence type="ECO:0000256" key="6">
    <source>
        <dbReference type="ARBA" id="ARBA00022777"/>
    </source>
</evidence>
<keyword evidence="10" id="KW-1185">Reference proteome</keyword>
<evidence type="ECO:0000256" key="7">
    <source>
        <dbReference type="ARBA" id="ARBA00022840"/>
    </source>
</evidence>
<dbReference type="Proteomes" id="UP000279029">
    <property type="component" value="Chromosome"/>
</dbReference>
<keyword evidence="4" id="KW-0808">Transferase</keyword>
<dbReference type="Gene3D" id="3.30.420.40">
    <property type="match status" value="2"/>
</dbReference>
<keyword evidence="6 9" id="KW-0418">Kinase</keyword>
<dbReference type="EC" id="2.7.1.2" evidence="2"/>
<accession>A0A3P7NWR8</accession>
<evidence type="ECO:0000313" key="9">
    <source>
        <dbReference type="EMBL" id="VDN47415.1"/>
    </source>
</evidence>
<dbReference type="GO" id="GO:0005524">
    <property type="term" value="F:ATP binding"/>
    <property type="evidence" value="ECO:0007669"/>
    <property type="project" value="UniProtKB-KW"/>
</dbReference>
<dbReference type="NCBIfam" id="TIGR00744">
    <property type="entry name" value="ROK_glcA_fam"/>
    <property type="match status" value="1"/>
</dbReference>
<keyword evidence="5" id="KW-0547">Nucleotide-binding</keyword>
<evidence type="ECO:0000313" key="10">
    <source>
        <dbReference type="Proteomes" id="UP000279029"/>
    </source>
</evidence>
<proteinExistence type="inferred from homology"/>
<dbReference type="InterPro" id="IPR043129">
    <property type="entry name" value="ATPase_NBD"/>
</dbReference>
<dbReference type="PANTHER" id="PTHR18964">
    <property type="entry name" value="ROK (REPRESSOR, ORF, KINASE) FAMILY"/>
    <property type="match status" value="1"/>
</dbReference>
<organism evidence="9 10">
    <name type="scientific">Petrocella atlantisensis</name>
    <dbReference type="NCBI Taxonomy" id="2173034"/>
    <lineage>
        <taxon>Bacteria</taxon>
        <taxon>Bacillati</taxon>
        <taxon>Bacillota</taxon>
        <taxon>Clostridia</taxon>
        <taxon>Lachnospirales</taxon>
        <taxon>Vallitaleaceae</taxon>
        <taxon>Petrocella</taxon>
    </lineage>
</organism>
<dbReference type="InterPro" id="IPR000600">
    <property type="entry name" value="ROK"/>
</dbReference>
<dbReference type="KEGG" id="cbar:PATL70BA_1530"/>
<dbReference type="GO" id="GO:0004340">
    <property type="term" value="F:glucokinase activity"/>
    <property type="evidence" value="ECO:0007669"/>
    <property type="project" value="UniProtKB-EC"/>
</dbReference>
<reference evidence="9 10" key="1">
    <citation type="submission" date="2018-09" db="EMBL/GenBank/DDBJ databases">
        <authorList>
            <person name="Postec A."/>
        </authorList>
    </citation>
    <scope>NUCLEOTIDE SEQUENCE [LARGE SCALE GENOMIC DNA]</scope>
    <source>
        <strain evidence="9">70B-A</strain>
    </source>
</reference>
<evidence type="ECO:0000256" key="1">
    <source>
        <dbReference type="ARBA" id="ARBA00006479"/>
    </source>
</evidence>
<dbReference type="OrthoDB" id="9810372at2"/>
<gene>
    <name evidence="9" type="ORF">PATL70BA_1530</name>
</gene>
<evidence type="ECO:0000256" key="8">
    <source>
        <dbReference type="ARBA" id="ARBA00032386"/>
    </source>
</evidence>
<evidence type="ECO:0000256" key="2">
    <source>
        <dbReference type="ARBA" id="ARBA00012323"/>
    </source>
</evidence>
<evidence type="ECO:0000256" key="5">
    <source>
        <dbReference type="ARBA" id="ARBA00022741"/>
    </source>
</evidence>
<dbReference type="SUPFAM" id="SSF53067">
    <property type="entry name" value="Actin-like ATPase domain"/>
    <property type="match status" value="1"/>
</dbReference>
<name>A0A3P7NWR8_9FIRM</name>
<dbReference type="CDD" id="cd24068">
    <property type="entry name" value="ASKHA_NBD_ROK_FnNanK-like"/>
    <property type="match status" value="1"/>
</dbReference>
<dbReference type="GO" id="GO:0005737">
    <property type="term" value="C:cytoplasm"/>
    <property type="evidence" value="ECO:0007669"/>
    <property type="project" value="InterPro"/>
</dbReference>
<dbReference type="PROSITE" id="PS01125">
    <property type="entry name" value="ROK"/>
    <property type="match status" value="1"/>
</dbReference>
<protein>
    <recommendedName>
        <fullName evidence="3">Glucokinase</fullName>
        <ecNumber evidence="2">2.7.1.2</ecNumber>
    </recommendedName>
    <alternativeName>
        <fullName evidence="8">Glucose kinase</fullName>
    </alternativeName>
</protein>
<dbReference type="PANTHER" id="PTHR18964:SF149">
    <property type="entry name" value="BIFUNCTIONAL UDP-N-ACETYLGLUCOSAMINE 2-EPIMERASE_N-ACETYLMANNOSAMINE KINASE"/>
    <property type="match status" value="1"/>
</dbReference>
<dbReference type="AlphaFoldDB" id="A0A3P7NWR8"/>
<dbReference type="InterPro" id="IPR049874">
    <property type="entry name" value="ROK_cs"/>
</dbReference>
<dbReference type="InterPro" id="IPR004654">
    <property type="entry name" value="ROK_glcA"/>
</dbReference>
<comment type="similarity">
    <text evidence="1">Belongs to the ROK (NagC/XylR) family.</text>
</comment>
<dbReference type="GO" id="GO:0006096">
    <property type="term" value="P:glycolytic process"/>
    <property type="evidence" value="ECO:0007669"/>
    <property type="project" value="InterPro"/>
</dbReference>
<dbReference type="Pfam" id="PF00480">
    <property type="entry name" value="ROK"/>
    <property type="match status" value="1"/>
</dbReference>
<dbReference type="RefSeq" id="WP_125136731.1">
    <property type="nucleotide sequence ID" value="NZ_LR130778.1"/>
</dbReference>
<dbReference type="EMBL" id="LR130778">
    <property type="protein sequence ID" value="VDN47415.1"/>
    <property type="molecule type" value="Genomic_DNA"/>
</dbReference>